<evidence type="ECO:0000256" key="1">
    <source>
        <dbReference type="SAM" id="MobiDB-lite"/>
    </source>
</evidence>
<gene>
    <name evidence="2" type="ORF">HYH03_017604</name>
</gene>
<name>A0A836BP00_9CHLO</name>
<accession>A0A836BP00</accession>
<organism evidence="2 3">
    <name type="scientific">Edaphochlamys debaryana</name>
    <dbReference type="NCBI Taxonomy" id="47281"/>
    <lineage>
        <taxon>Eukaryota</taxon>
        <taxon>Viridiplantae</taxon>
        <taxon>Chlorophyta</taxon>
        <taxon>core chlorophytes</taxon>
        <taxon>Chlorophyceae</taxon>
        <taxon>CS clade</taxon>
        <taxon>Chlamydomonadales</taxon>
        <taxon>Chlamydomonadales incertae sedis</taxon>
        <taxon>Edaphochlamys</taxon>
    </lineage>
</organism>
<sequence>MFSMITTRDSKIRALQAGIEYLSTQYAVRATLSALTLMPTCSPEVAQAYTRSSIGLPSDRPVACTNGLVYDFPASKHLMEGSAARLAATMAKSPSAHFAIMAAAYRETGDKHNTLPATITNKMDIVDRRLSPTPGLLAAVDNGAAMAFSLFETYCKQYGGPQVELAPPRLPPSPFANPENAPGDLVDGTAATLTRPNSGGAGEINNGAGCSTDPTNPRLPPKRRKPSYSRAEFEASGRDCDERRAALAAAIASVATIIVDDSSSSEPETE</sequence>
<comment type="caution">
    <text evidence="2">The sequence shown here is derived from an EMBL/GenBank/DDBJ whole genome shotgun (WGS) entry which is preliminary data.</text>
</comment>
<evidence type="ECO:0000313" key="2">
    <source>
        <dbReference type="EMBL" id="KAG2483550.1"/>
    </source>
</evidence>
<feature type="region of interest" description="Disordered" evidence="1">
    <location>
        <begin position="194"/>
        <end position="240"/>
    </location>
</feature>
<protein>
    <submittedName>
        <fullName evidence="2">Uncharacterized protein</fullName>
    </submittedName>
</protein>
<evidence type="ECO:0000313" key="3">
    <source>
        <dbReference type="Proteomes" id="UP000612055"/>
    </source>
</evidence>
<feature type="compositionally biased region" description="Basic and acidic residues" evidence="1">
    <location>
        <begin position="231"/>
        <end position="240"/>
    </location>
</feature>
<reference evidence="2" key="1">
    <citation type="journal article" date="2020" name="bioRxiv">
        <title>Comparative genomics of Chlamydomonas.</title>
        <authorList>
            <person name="Craig R.J."/>
            <person name="Hasan A.R."/>
            <person name="Ness R.W."/>
            <person name="Keightley P.D."/>
        </authorList>
    </citation>
    <scope>NUCLEOTIDE SEQUENCE</scope>
    <source>
        <strain evidence="2">CCAP 11/70</strain>
    </source>
</reference>
<proteinExistence type="predicted"/>
<keyword evidence="3" id="KW-1185">Reference proteome</keyword>
<dbReference type="AlphaFoldDB" id="A0A836BP00"/>
<dbReference type="Proteomes" id="UP000612055">
    <property type="component" value="Unassembled WGS sequence"/>
</dbReference>
<dbReference type="EMBL" id="JAEHOE010000173">
    <property type="protein sequence ID" value="KAG2483550.1"/>
    <property type="molecule type" value="Genomic_DNA"/>
</dbReference>